<gene>
    <name evidence="1" type="ORF">SAMN05428946_2436</name>
</gene>
<dbReference type="AlphaFoldDB" id="A0A1U7PM94"/>
<sequence>METNSFRKFLESYLEAWSNSSLTDMKKMISKDYSAREISSGEIADFGYEESIAGWEQGFNVAREKENKWDLNEVSIVPLRENEVMAILSATLVTGGQNLENVSLFFQTFQRQEDEGWTLIRSYIETGVPGENINKIQFNKRV</sequence>
<protein>
    <recommendedName>
        <fullName evidence="3">Flavoprotein</fullName>
    </recommendedName>
</protein>
<dbReference type="Gene3D" id="3.10.450.50">
    <property type="match status" value="1"/>
</dbReference>
<proteinExistence type="predicted"/>
<dbReference type="STRING" id="550447.SAMN05428946_2436"/>
<name>A0A1U7PM94_9BACI</name>
<dbReference type="Proteomes" id="UP000187550">
    <property type="component" value="Unassembled WGS sequence"/>
</dbReference>
<dbReference type="InterPro" id="IPR032710">
    <property type="entry name" value="NTF2-like_dom_sf"/>
</dbReference>
<dbReference type="SUPFAM" id="SSF54427">
    <property type="entry name" value="NTF2-like"/>
    <property type="match status" value="1"/>
</dbReference>
<dbReference type="RefSeq" id="WP_076759203.1">
    <property type="nucleotide sequence ID" value="NZ_FTPL01000003.1"/>
</dbReference>
<dbReference type="OrthoDB" id="2454203at2"/>
<keyword evidence="2" id="KW-1185">Reference proteome</keyword>
<evidence type="ECO:0000313" key="2">
    <source>
        <dbReference type="Proteomes" id="UP000187550"/>
    </source>
</evidence>
<evidence type="ECO:0008006" key="3">
    <source>
        <dbReference type="Google" id="ProtNLM"/>
    </source>
</evidence>
<accession>A0A1U7PM94</accession>
<evidence type="ECO:0000313" key="1">
    <source>
        <dbReference type="EMBL" id="SIT89584.1"/>
    </source>
</evidence>
<organism evidence="1 2">
    <name type="scientific">Edaphobacillus lindanitolerans</name>
    <dbReference type="NCBI Taxonomy" id="550447"/>
    <lineage>
        <taxon>Bacteria</taxon>
        <taxon>Bacillati</taxon>
        <taxon>Bacillota</taxon>
        <taxon>Bacilli</taxon>
        <taxon>Bacillales</taxon>
        <taxon>Bacillaceae</taxon>
        <taxon>Edaphobacillus</taxon>
    </lineage>
</organism>
<dbReference type="EMBL" id="FTPL01000003">
    <property type="protein sequence ID" value="SIT89584.1"/>
    <property type="molecule type" value="Genomic_DNA"/>
</dbReference>
<reference evidence="2" key="1">
    <citation type="submission" date="2017-01" db="EMBL/GenBank/DDBJ databases">
        <authorList>
            <person name="Varghese N."/>
            <person name="Submissions S."/>
        </authorList>
    </citation>
    <scope>NUCLEOTIDE SEQUENCE [LARGE SCALE GENOMIC DNA]</scope>
    <source>
        <strain evidence="2">MNA4</strain>
    </source>
</reference>